<dbReference type="SUPFAM" id="SSF47323">
    <property type="entry name" value="Anticodon-binding domain of a subclass of class I aminoacyl-tRNA synthetases"/>
    <property type="match status" value="1"/>
</dbReference>
<reference evidence="12 13" key="1">
    <citation type="submission" date="2021-08" db="EMBL/GenBank/DDBJ databases">
        <authorList>
            <person name="Zhang D."/>
            <person name="Zhang A."/>
            <person name="Wang L."/>
        </authorList>
    </citation>
    <scope>NUCLEOTIDE SEQUENCE [LARGE SCALE GENOMIC DNA]</scope>
    <source>
        <strain evidence="12 13">WL0086</strain>
    </source>
</reference>
<dbReference type="InterPro" id="IPR014758">
    <property type="entry name" value="Met-tRNA_synth"/>
</dbReference>
<evidence type="ECO:0000256" key="3">
    <source>
        <dbReference type="ARBA" id="ARBA00018753"/>
    </source>
</evidence>
<dbReference type="Gene3D" id="1.10.730.10">
    <property type="entry name" value="Isoleucyl-tRNA Synthetase, Domain 1"/>
    <property type="match status" value="1"/>
</dbReference>
<dbReference type="Pfam" id="PF09334">
    <property type="entry name" value="tRNA-synt_1g"/>
    <property type="match status" value="2"/>
</dbReference>
<dbReference type="InterPro" id="IPR023457">
    <property type="entry name" value="Met-tRNA_synth_2"/>
</dbReference>
<evidence type="ECO:0000256" key="9">
    <source>
        <dbReference type="ARBA" id="ARBA00030904"/>
    </source>
</evidence>
<keyword evidence="7 10" id="KW-0648">Protein biosynthesis</keyword>
<keyword evidence="6 10" id="KW-0067">ATP-binding</keyword>
<dbReference type="InterPro" id="IPR014729">
    <property type="entry name" value="Rossmann-like_a/b/a_fold"/>
</dbReference>
<dbReference type="Gene3D" id="3.40.50.620">
    <property type="entry name" value="HUPs"/>
    <property type="match status" value="1"/>
</dbReference>
<dbReference type="PANTHER" id="PTHR43326:SF1">
    <property type="entry name" value="METHIONINE--TRNA LIGASE, MITOCHONDRIAL"/>
    <property type="match status" value="1"/>
</dbReference>
<dbReference type="NCBIfam" id="NF008900">
    <property type="entry name" value="PRK12267.1"/>
    <property type="match status" value="1"/>
</dbReference>
<evidence type="ECO:0000256" key="1">
    <source>
        <dbReference type="ARBA" id="ARBA00003314"/>
    </source>
</evidence>
<evidence type="ECO:0000256" key="2">
    <source>
        <dbReference type="ARBA" id="ARBA00012838"/>
    </source>
</evidence>
<sequence>MKTFYISTAIDYVNGSPHLGHAYEKVLTDVIARFRRMMGDDVYFLTGTDEHGQKIQQSARAKGIEPQAFVDSIAPQFEEMCAKLEISNDDFIRTTQDRHKQVVCELLQKLYDKGEIYKAEYKGYYSTRQEQFLQEKDRNEDGTWPEIFGEVSEITESNYFFKLSAYQQWLIDHIKSHPDFIFPRYRAKQVLEFLSEPLNDLCISRPKDRLEWGIPLPFDPEFVTYVWFDALTNYYSAVADKPGIWPATFHVIGKDILVPPHAVYWPIMLQASGIELPQSILAHGWWSINGSKMSKSTGNFVEPIEFVDNYGVDALRYFLIREMSVGQDSDFSLDQFLVRYNSELANNLGNLVNRTLNMTNRFADATIPAVADEGEPEAALRALWPKTRDEVIGLFEEFQFNMGLERAFAFITATNAYIEQRAPWKLGKSEDPVDQALLRTALATMAEALRLGASLLLAVIPGSVAKIHGVLGYSAEGDWKSQLEWDHRLTGNAVEKTCILFPRPEKKS</sequence>
<comment type="similarity">
    <text evidence="10">Belongs to the class-I aminoacyl-tRNA synthetase family.</text>
</comment>
<dbReference type="InterPro" id="IPR009080">
    <property type="entry name" value="tRNAsynth_Ia_anticodon-bd"/>
</dbReference>
<dbReference type="PANTHER" id="PTHR43326">
    <property type="entry name" value="METHIONYL-TRNA SYNTHETASE"/>
    <property type="match status" value="1"/>
</dbReference>
<feature type="domain" description="Methionyl/Leucyl tRNA synthetase" evidence="11">
    <location>
        <begin position="148"/>
        <end position="356"/>
    </location>
</feature>
<dbReference type="Proteomes" id="UP000738431">
    <property type="component" value="Chromosome"/>
</dbReference>
<dbReference type="PRINTS" id="PR01041">
    <property type="entry name" value="TRNASYNTHMET"/>
</dbReference>
<keyword evidence="5 10" id="KW-0547">Nucleotide-binding</keyword>
<dbReference type="InterPro" id="IPR041872">
    <property type="entry name" value="Anticodon_Met"/>
</dbReference>
<evidence type="ECO:0000256" key="6">
    <source>
        <dbReference type="ARBA" id="ARBA00022840"/>
    </source>
</evidence>
<reference evidence="12 13" key="2">
    <citation type="submission" date="2023-12" db="EMBL/GenBank/DDBJ databases">
        <title>Description of an unclassified Opitutus bacterium of Verrucomicrobiota.</title>
        <authorList>
            <person name="Zhang D.-F."/>
        </authorList>
    </citation>
    <scope>NUCLEOTIDE SEQUENCE [LARGE SCALE GENOMIC DNA]</scope>
    <source>
        <strain evidence="12 13">WL0086</strain>
    </source>
</reference>
<evidence type="ECO:0000259" key="11">
    <source>
        <dbReference type="Pfam" id="PF09334"/>
    </source>
</evidence>
<evidence type="ECO:0000256" key="7">
    <source>
        <dbReference type="ARBA" id="ARBA00022917"/>
    </source>
</evidence>
<organism evidence="12 13">
    <name type="scientific">Actomonas aquatica</name>
    <dbReference type="NCBI Taxonomy" id="2866162"/>
    <lineage>
        <taxon>Bacteria</taxon>
        <taxon>Pseudomonadati</taxon>
        <taxon>Verrucomicrobiota</taxon>
        <taxon>Opitutia</taxon>
        <taxon>Opitutales</taxon>
        <taxon>Opitutaceae</taxon>
        <taxon>Actomonas</taxon>
    </lineage>
</organism>
<evidence type="ECO:0000313" key="13">
    <source>
        <dbReference type="Proteomes" id="UP000738431"/>
    </source>
</evidence>
<dbReference type="SUPFAM" id="SSF52374">
    <property type="entry name" value="Nucleotidylyl transferase"/>
    <property type="match status" value="1"/>
</dbReference>
<dbReference type="InterPro" id="IPR033911">
    <property type="entry name" value="MetRS_core"/>
</dbReference>
<name>A0ABZ1C908_9BACT</name>
<evidence type="ECO:0000256" key="4">
    <source>
        <dbReference type="ARBA" id="ARBA00022598"/>
    </source>
</evidence>
<dbReference type="RefSeq" id="WP_221028789.1">
    <property type="nucleotide sequence ID" value="NZ_CP139781.1"/>
</dbReference>
<evidence type="ECO:0000256" key="10">
    <source>
        <dbReference type="RuleBase" id="RU363039"/>
    </source>
</evidence>
<feature type="domain" description="Methionyl/Leucyl tRNA synthetase" evidence="11">
    <location>
        <begin position="5"/>
        <end position="136"/>
    </location>
</feature>
<dbReference type="NCBIfam" id="TIGR00398">
    <property type="entry name" value="metG"/>
    <property type="match status" value="1"/>
</dbReference>
<evidence type="ECO:0000313" key="12">
    <source>
        <dbReference type="EMBL" id="WRQ88181.1"/>
    </source>
</evidence>
<protein>
    <recommendedName>
        <fullName evidence="3">Methionine--tRNA ligase</fullName>
        <ecNumber evidence="2">6.1.1.10</ecNumber>
    </recommendedName>
    <alternativeName>
        <fullName evidence="9">Methionyl-tRNA synthetase</fullName>
    </alternativeName>
</protein>
<evidence type="ECO:0000256" key="5">
    <source>
        <dbReference type="ARBA" id="ARBA00022741"/>
    </source>
</evidence>
<keyword evidence="4 10" id="KW-0436">Ligase</keyword>
<accession>A0ABZ1C908</accession>
<dbReference type="InterPro" id="IPR015413">
    <property type="entry name" value="Methionyl/Leucyl_tRNA_Synth"/>
</dbReference>
<proteinExistence type="inferred from homology"/>
<gene>
    <name evidence="12" type="primary">metG</name>
    <name evidence="12" type="ORF">K1X11_002095</name>
</gene>
<dbReference type="EMBL" id="CP139781">
    <property type="protein sequence ID" value="WRQ88181.1"/>
    <property type="molecule type" value="Genomic_DNA"/>
</dbReference>
<comment type="function">
    <text evidence="1">Is required not only for elongation of protein synthesis but also for the initiation of all mRNA translation through initiator tRNA(fMet) aminoacylation.</text>
</comment>
<dbReference type="EC" id="6.1.1.10" evidence="2"/>
<keyword evidence="13" id="KW-1185">Reference proteome</keyword>
<evidence type="ECO:0000256" key="8">
    <source>
        <dbReference type="ARBA" id="ARBA00023146"/>
    </source>
</evidence>
<dbReference type="Gene3D" id="2.170.220.10">
    <property type="match status" value="1"/>
</dbReference>
<keyword evidence="8 10" id="KW-0030">Aminoacyl-tRNA synthetase</keyword>
<dbReference type="GO" id="GO:0004825">
    <property type="term" value="F:methionine-tRNA ligase activity"/>
    <property type="evidence" value="ECO:0007669"/>
    <property type="project" value="UniProtKB-EC"/>
</dbReference>
<dbReference type="CDD" id="cd07957">
    <property type="entry name" value="Anticodon_Ia_Met"/>
    <property type="match status" value="1"/>
</dbReference>
<dbReference type="CDD" id="cd00814">
    <property type="entry name" value="MetRS_core"/>
    <property type="match status" value="1"/>
</dbReference>